<comment type="caution">
    <text evidence="2">The sequence shown here is derived from an EMBL/GenBank/DDBJ whole genome shotgun (WGS) entry which is preliminary data.</text>
</comment>
<accession>A0ABQ1UVG9</accession>
<evidence type="ECO:0000313" key="3">
    <source>
        <dbReference type="Proteomes" id="UP000632273"/>
    </source>
</evidence>
<evidence type="ECO:0000313" key="2">
    <source>
        <dbReference type="EMBL" id="GGF26236.1"/>
    </source>
</evidence>
<sequence>MLYIRKGFQLSTPSFTAQTSVRLHYLNLPLLAKIKAGGLVLEAGPQLGYLLSLRDYNPTLTLREQRSVDPYQRWELGYAAGISYELRNGLGIGARYNAGLTNVRQAPNRIRNASFQLHLSYLVARR</sequence>
<dbReference type="Pfam" id="PF13568">
    <property type="entry name" value="OMP_b-brl_2"/>
    <property type="match status" value="1"/>
</dbReference>
<dbReference type="InterPro" id="IPR025665">
    <property type="entry name" value="Beta-barrel_OMP_2"/>
</dbReference>
<name>A0ABQ1UVG9_9BACT</name>
<proteinExistence type="predicted"/>
<keyword evidence="3" id="KW-1185">Reference proteome</keyword>
<evidence type="ECO:0000259" key="1">
    <source>
        <dbReference type="Pfam" id="PF13568"/>
    </source>
</evidence>
<reference evidence="3" key="1">
    <citation type="journal article" date="2019" name="Int. J. Syst. Evol. Microbiol.">
        <title>The Global Catalogue of Microorganisms (GCM) 10K type strain sequencing project: providing services to taxonomists for standard genome sequencing and annotation.</title>
        <authorList>
            <consortium name="The Broad Institute Genomics Platform"/>
            <consortium name="The Broad Institute Genome Sequencing Center for Infectious Disease"/>
            <person name="Wu L."/>
            <person name="Ma J."/>
        </authorList>
    </citation>
    <scope>NUCLEOTIDE SEQUENCE [LARGE SCALE GENOMIC DNA]</scope>
    <source>
        <strain evidence="3">CGMCC 1.15197</strain>
    </source>
</reference>
<gene>
    <name evidence="2" type="ORF">GCM10011383_42210</name>
</gene>
<dbReference type="Proteomes" id="UP000632273">
    <property type="component" value="Unassembled WGS sequence"/>
</dbReference>
<dbReference type="EMBL" id="BMHT01000009">
    <property type="protein sequence ID" value="GGF26236.1"/>
    <property type="molecule type" value="Genomic_DNA"/>
</dbReference>
<feature type="domain" description="Outer membrane protein beta-barrel" evidence="1">
    <location>
        <begin position="2"/>
        <end position="103"/>
    </location>
</feature>
<protein>
    <recommendedName>
        <fullName evidence="1">Outer membrane protein beta-barrel domain-containing protein</fullName>
    </recommendedName>
</protein>
<organism evidence="2 3">
    <name type="scientific">Hymenobacter cavernae</name>
    <dbReference type="NCBI Taxonomy" id="2044852"/>
    <lineage>
        <taxon>Bacteria</taxon>
        <taxon>Pseudomonadati</taxon>
        <taxon>Bacteroidota</taxon>
        <taxon>Cytophagia</taxon>
        <taxon>Cytophagales</taxon>
        <taxon>Hymenobacteraceae</taxon>
        <taxon>Hymenobacter</taxon>
    </lineage>
</organism>